<evidence type="ECO:0000313" key="3">
    <source>
        <dbReference type="EMBL" id="KAJ3841342.1"/>
    </source>
</evidence>
<feature type="domain" description="BTB" evidence="2">
    <location>
        <begin position="49"/>
        <end position="145"/>
    </location>
</feature>
<accession>A0AA38PEB2</accession>
<evidence type="ECO:0000259" key="2">
    <source>
        <dbReference type="Pfam" id="PF00651"/>
    </source>
</evidence>
<feature type="compositionally biased region" description="Basic and acidic residues" evidence="1">
    <location>
        <begin position="1"/>
        <end position="13"/>
    </location>
</feature>
<comment type="caution">
    <text evidence="3">The sequence shown here is derived from an EMBL/GenBank/DDBJ whole genome shotgun (WGS) entry which is preliminary data.</text>
</comment>
<feature type="region of interest" description="Disordered" evidence="1">
    <location>
        <begin position="1"/>
        <end position="28"/>
    </location>
</feature>
<evidence type="ECO:0000256" key="1">
    <source>
        <dbReference type="SAM" id="MobiDB-lite"/>
    </source>
</evidence>
<dbReference type="InterPro" id="IPR011333">
    <property type="entry name" value="SKP1/BTB/POZ_sf"/>
</dbReference>
<proteinExistence type="predicted"/>
<name>A0AA38PEB2_9AGAR</name>
<dbReference type="AlphaFoldDB" id="A0AA38PEB2"/>
<reference evidence="3" key="1">
    <citation type="submission" date="2022-08" db="EMBL/GenBank/DDBJ databases">
        <authorList>
            <consortium name="DOE Joint Genome Institute"/>
            <person name="Min B."/>
            <person name="Riley R."/>
            <person name="Sierra-Patev S."/>
            <person name="Naranjo-Ortiz M."/>
            <person name="Looney B."/>
            <person name="Konkel Z."/>
            <person name="Slot J.C."/>
            <person name="Sakamoto Y."/>
            <person name="Steenwyk J.L."/>
            <person name="Rokas A."/>
            <person name="Carro J."/>
            <person name="Camarero S."/>
            <person name="Ferreira P."/>
            <person name="Molpeceres G."/>
            <person name="Ruiz-Duenas F.J."/>
            <person name="Serrano A."/>
            <person name="Henrissat B."/>
            <person name="Drula E."/>
            <person name="Hughes K.W."/>
            <person name="Mata J.L."/>
            <person name="Ishikawa N.K."/>
            <person name="Vargas-Isla R."/>
            <person name="Ushijima S."/>
            <person name="Smith C.A."/>
            <person name="Ahrendt S."/>
            <person name="Andreopoulos W."/>
            <person name="He G."/>
            <person name="Labutti K."/>
            <person name="Lipzen A."/>
            <person name="Ng V."/>
            <person name="Sandor L."/>
            <person name="Barry K."/>
            <person name="Martinez A.T."/>
            <person name="Xiao Y."/>
            <person name="Gibbons J.G."/>
            <person name="Terashima K."/>
            <person name="Hibbett D.S."/>
            <person name="Grigoriev I.V."/>
        </authorList>
    </citation>
    <scope>NUCLEOTIDE SEQUENCE</scope>
    <source>
        <strain evidence="3">TFB9207</strain>
    </source>
</reference>
<dbReference type="Pfam" id="PF00651">
    <property type="entry name" value="BTB"/>
    <property type="match status" value="1"/>
</dbReference>
<sequence>MNDTPHRDEDNQARHRRRHRDRSPPTNLSLMRRKPIHWQHSKIFNAADADIVILSSDDVQFRLHRKRLELNSGVFPPAELAETSSNEVVRLTESGETLELFFQSMYPQKFPSLSGLKVDLLFELAEAAEKYEVFPLISICEFYLRLNASKCPRRVLDFAAKHDHDALIRKVAPLLVDEMPLSDLAGVLPPRLYKPWSLYRERWVQEATITVAHVRPHDCRGGSRYALYQSLLLAPFIHDYSKFWADLIKEYRMNCCLAEIVMVKKLLASVVERITPLQLPEPAAATEN</sequence>
<evidence type="ECO:0000313" key="4">
    <source>
        <dbReference type="Proteomes" id="UP001163846"/>
    </source>
</evidence>
<organism evidence="3 4">
    <name type="scientific">Lentinula raphanica</name>
    <dbReference type="NCBI Taxonomy" id="153919"/>
    <lineage>
        <taxon>Eukaryota</taxon>
        <taxon>Fungi</taxon>
        <taxon>Dikarya</taxon>
        <taxon>Basidiomycota</taxon>
        <taxon>Agaricomycotina</taxon>
        <taxon>Agaricomycetes</taxon>
        <taxon>Agaricomycetidae</taxon>
        <taxon>Agaricales</taxon>
        <taxon>Marasmiineae</taxon>
        <taxon>Omphalotaceae</taxon>
        <taxon>Lentinula</taxon>
    </lineage>
</organism>
<keyword evidence="4" id="KW-1185">Reference proteome</keyword>
<dbReference type="Proteomes" id="UP001163846">
    <property type="component" value="Unassembled WGS sequence"/>
</dbReference>
<dbReference type="EMBL" id="MU806043">
    <property type="protein sequence ID" value="KAJ3841342.1"/>
    <property type="molecule type" value="Genomic_DNA"/>
</dbReference>
<dbReference type="InterPro" id="IPR000210">
    <property type="entry name" value="BTB/POZ_dom"/>
</dbReference>
<dbReference type="SUPFAM" id="SSF54695">
    <property type="entry name" value="POZ domain"/>
    <property type="match status" value="1"/>
</dbReference>
<dbReference type="Gene3D" id="3.30.710.10">
    <property type="entry name" value="Potassium Channel Kv1.1, Chain A"/>
    <property type="match status" value="1"/>
</dbReference>
<gene>
    <name evidence="3" type="ORF">F5878DRAFT_639687</name>
</gene>
<protein>
    <recommendedName>
        <fullName evidence="2">BTB domain-containing protein</fullName>
    </recommendedName>
</protein>